<evidence type="ECO:0000313" key="2">
    <source>
        <dbReference type="EMBL" id="KAJ4478808.1"/>
    </source>
</evidence>
<sequence>MTIVLILCYTFPLILEKDKTSANYHHDLISNVKEPLGLHWTDLGRRKSENRDSTEEKTVVAVRNRLSCIRKRRLG</sequence>
<feature type="chain" id="PRO_5040823218" evidence="1">
    <location>
        <begin position="17"/>
        <end position="75"/>
    </location>
</feature>
<name>A0A9W9AE02_9AGAR</name>
<accession>A0A9W9AE02</accession>
<dbReference type="AlphaFoldDB" id="A0A9W9AE02"/>
<dbReference type="EMBL" id="JANVFS010000017">
    <property type="protein sequence ID" value="KAJ4478808.1"/>
    <property type="molecule type" value="Genomic_DNA"/>
</dbReference>
<dbReference type="Proteomes" id="UP001150238">
    <property type="component" value="Unassembled WGS sequence"/>
</dbReference>
<organism evidence="2 3">
    <name type="scientific">Lentinula lateritia</name>
    <dbReference type="NCBI Taxonomy" id="40482"/>
    <lineage>
        <taxon>Eukaryota</taxon>
        <taxon>Fungi</taxon>
        <taxon>Dikarya</taxon>
        <taxon>Basidiomycota</taxon>
        <taxon>Agaricomycotina</taxon>
        <taxon>Agaricomycetes</taxon>
        <taxon>Agaricomycetidae</taxon>
        <taxon>Agaricales</taxon>
        <taxon>Marasmiineae</taxon>
        <taxon>Omphalotaceae</taxon>
        <taxon>Lentinula</taxon>
    </lineage>
</organism>
<evidence type="ECO:0000256" key="1">
    <source>
        <dbReference type="SAM" id="SignalP"/>
    </source>
</evidence>
<feature type="signal peptide" evidence="1">
    <location>
        <begin position="1"/>
        <end position="16"/>
    </location>
</feature>
<protein>
    <submittedName>
        <fullName evidence="2">Uncharacterized protein</fullName>
    </submittedName>
</protein>
<keyword evidence="1" id="KW-0732">Signal</keyword>
<evidence type="ECO:0000313" key="3">
    <source>
        <dbReference type="Proteomes" id="UP001150238"/>
    </source>
</evidence>
<reference evidence="2" key="2">
    <citation type="journal article" date="2023" name="Proc. Natl. Acad. Sci. U.S.A.">
        <title>A global phylogenomic analysis of the shiitake genus Lentinula.</title>
        <authorList>
            <person name="Sierra-Patev S."/>
            <person name="Min B."/>
            <person name="Naranjo-Ortiz M."/>
            <person name="Looney B."/>
            <person name="Konkel Z."/>
            <person name="Slot J.C."/>
            <person name="Sakamoto Y."/>
            <person name="Steenwyk J.L."/>
            <person name="Rokas A."/>
            <person name="Carro J."/>
            <person name="Camarero S."/>
            <person name="Ferreira P."/>
            <person name="Molpeceres G."/>
            <person name="Ruiz-Duenas F.J."/>
            <person name="Serrano A."/>
            <person name="Henrissat B."/>
            <person name="Drula E."/>
            <person name="Hughes K.W."/>
            <person name="Mata J.L."/>
            <person name="Ishikawa N.K."/>
            <person name="Vargas-Isla R."/>
            <person name="Ushijima S."/>
            <person name="Smith C.A."/>
            <person name="Donoghue J."/>
            <person name="Ahrendt S."/>
            <person name="Andreopoulos W."/>
            <person name="He G."/>
            <person name="LaButti K."/>
            <person name="Lipzen A."/>
            <person name="Ng V."/>
            <person name="Riley R."/>
            <person name="Sandor L."/>
            <person name="Barry K."/>
            <person name="Martinez A.T."/>
            <person name="Xiao Y."/>
            <person name="Gibbons J.G."/>
            <person name="Terashima K."/>
            <person name="Grigoriev I.V."/>
            <person name="Hibbett D."/>
        </authorList>
    </citation>
    <scope>NUCLEOTIDE SEQUENCE</scope>
    <source>
        <strain evidence="2">Sp2 HRB7682 ss15</strain>
    </source>
</reference>
<proteinExistence type="predicted"/>
<gene>
    <name evidence="2" type="ORF">C8J55DRAFT_514941</name>
</gene>
<reference evidence="2" key="1">
    <citation type="submission" date="2022-08" db="EMBL/GenBank/DDBJ databases">
        <authorList>
            <consortium name="DOE Joint Genome Institute"/>
            <person name="Min B."/>
            <person name="Riley R."/>
            <person name="Sierra-Patev S."/>
            <person name="Naranjo-Ortiz M."/>
            <person name="Looney B."/>
            <person name="Konkel Z."/>
            <person name="Slot J.C."/>
            <person name="Sakamoto Y."/>
            <person name="Steenwyk J.L."/>
            <person name="Rokas A."/>
            <person name="Carro J."/>
            <person name="Camarero S."/>
            <person name="Ferreira P."/>
            <person name="Molpeceres G."/>
            <person name="Ruiz-Duenas F.J."/>
            <person name="Serrano A."/>
            <person name="Henrissat B."/>
            <person name="Drula E."/>
            <person name="Hughes K.W."/>
            <person name="Mata J.L."/>
            <person name="Ishikawa N.K."/>
            <person name="Vargas-Isla R."/>
            <person name="Ushijima S."/>
            <person name="Smith C.A."/>
            <person name="Ahrendt S."/>
            <person name="Andreopoulos W."/>
            <person name="He G."/>
            <person name="Labutti K."/>
            <person name="Lipzen A."/>
            <person name="Ng V."/>
            <person name="Sandor L."/>
            <person name="Barry K."/>
            <person name="Martinez A.T."/>
            <person name="Xiao Y."/>
            <person name="Gibbons J.G."/>
            <person name="Terashima K."/>
            <person name="Hibbett D.S."/>
            <person name="Grigoriev I.V."/>
        </authorList>
    </citation>
    <scope>NUCLEOTIDE SEQUENCE</scope>
    <source>
        <strain evidence="2">Sp2 HRB7682 ss15</strain>
    </source>
</reference>
<comment type="caution">
    <text evidence="2">The sequence shown here is derived from an EMBL/GenBank/DDBJ whole genome shotgun (WGS) entry which is preliminary data.</text>
</comment>